<protein>
    <submittedName>
        <fullName evidence="2">Transposase</fullName>
    </submittedName>
</protein>
<proteinExistence type="predicted"/>
<keyword evidence="3" id="KW-1185">Reference proteome</keyword>
<name>A0A7H1VQ57_9FIRM</name>
<reference evidence="2 3" key="1">
    <citation type="submission" date="2020-09" db="EMBL/GenBank/DDBJ databases">
        <title>Characterization and genome sequencing of Ruminiclostridium sp. nov. MA18.</title>
        <authorList>
            <person name="Rettenmaier R."/>
            <person name="Kowollik M.-L."/>
            <person name="Liebl W."/>
            <person name="Zverlov V."/>
        </authorList>
    </citation>
    <scope>NUCLEOTIDE SEQUENCE [LARGE SCALE GENOMIC DNA]</scope>
    <source>
        <strain evidence="2 3">MA18</strain>
    </source>
</reference>
<gene>
    <name evidence="2" type="ORF">EHE19_003055</name>
</gene>
<accession>A0A7H1VQ57</accession>
<feature type="domain" description="Transposase IS204/IS1001/IS1096/IS1165 DDE" evidence="1">
    <location>
        <begin position="9"/>
        <end position="42"/>
    </location>
</feature>
<dbReference type="KEGG" id="rher:EHE19_003055"/>
<sequence length="71" mass="8358">MTYNPYTPPYSNRLTEGINNTIRFINRIAYGCLSYDNLRLKILQTLQMCKEPITRQSDQPFKISVILLPNY</sequence>
<evidence type="ECO:0000259" key="1">
    <source>
        <dbReference type="Pfam" id="PF01610"/>
    </source>
</evidence>
<dbReference type="Proteomes" id="UP000306409">
    <property type="component" value="Chromosome"/>
</dbReference>
<dbReference type="Pfam" id="PF01610">
    <property type="entry name" value="DDE_Tnp_ISL3"/>
    <property type="match status" value="1"/>
</dbReference>
<organism evidence="2 3">
    <name type="scientific">Ruminiclostridium herbifermentans</name>
    <dbReference type="NCBI Taxonomy" id="2488810"/>
    <lineage>
        <taxon>Bacteria</taxon>
        <taxon>Bacillati</taxon>
        <taxon>Bacillota</taxon>
        <taxon>Clostridia</taxon>
        <taxon>Eubacteriales</taxon>
        <taxon>Oscillospiraceae</taxon>
        <taxon>Ruminiclostridium</taxon>
    </lineage>
</organism>
<dbReference type="EMBL" id="CP061336">
    <property type="protein sequence ID" value="QNU67519.1"/>
    <property type="molecule type" value="Genomic_DNA"/>
</dbReference>
<dbReference type="InterPro" id="IPR002560">
    <property type="entry name" value="Transposase_DDE"/>
</dbReference>
<evidence type="ECO:0000313" key="2">
    <source>
        <dbReference type="EMBL" id="QNU67519.1"/>
    </source>
</evidence>
<evidence type="ECO:0000313" key="3">
    <source>
        <dbReference type="Proteomes" id="UP000306409"/>
    </source>
</evidence>
<dbReference type="AlphaFoldDB" id="A0A7H1VQ57"/>